<dbReference type="Proteomes" id="UP000014570">
    <property type="component" value="Unassembled WGS sequence"/>
</dbReference>
<sequence length="79" mass="9474">MIGFRKFKIESFISLDYNFLIYNKKIEIINQEHNTLDAILSFVLYPKTTFKRFLKNCIEFSNLLLRRNHAMKVTNENLA</sequence>
<evidence type="ECO:0000313" key="1">
    <source>
        <dbReference type="EMBL" id="EPG58790.1"/>
    </source>
</evidence>
<dbReference type="EMBL" id="AHNP02000004">
    <property type="protein sequence ID" value="EPG58790.1"/>
    <property type="molecule type" value="Genomic_DNA"/>
</dbReference>
<comment type="caution">
    <text evidence="1">The sequence shown here is derived from an EMBL/GenBank/DDBJ whole genome shotgun (WGS) entry which is preliminary data.</text>
</comment>
<protein>
    <submittedName>
        <fullName evidence="1">Uncharacterized protein</fullName>
    </submittedName>
</protein>
<name>A0AAV3JDU6_LEPBO</name>
<dbReference type="AlphaFoldDB" id="A0AAV3JDU6"/>
<accession>A0AAV3JDU6</accession>
<organism evidence="1 2">
    <name type="scientific">Leptospira borgpetersenii serovar Javanica str. UI 09931</name>
    <dbReference type="NCBI Taxonomy" id="1049767"/>
    <lineage>
        <taxon>Bacteria</taxon>
        <taxon>Pseudomonadati</taxon>
        <taxon>Spirochaetota</taxon>
        <taxon>Spirochaetia</taxon>
        <taxon>Leptospirales</taxon>
        <taxon>Leptospiraceae</taxon>
        <taxon>Leptospira</taxon>
    </lineage>
</organism>
<proteinExistence type="predicted"/>
<gene>
    <name evidence="1" type="ORF">LEP1GSC103_0499</name>
</gene>
<reference evidence="1 2" key="1">
    <citation type="submission" date="2013-04" db="EMBL/GenBank/DDBJ databases">
        <authorList>
            <person name="Harkins D.M."/>
            <person name="Durkin A.S."/>
            <person name="Brinkac L.M."/>
            <person name="Haft D.H."/>
            <person name="Selengut J.D."/>
            <person name="Sanka R."/>
            <person name="DePew J."/>
            <person name="Purushe J."/>
            <person name="Chanthongthip A."/>
            <person name="Lattana O."/>
            <person name="Phetsouvanh R."/>
            <person name="Newton P.N."/>
            <person name="Vinetz J.M."/>
            <person name="Sutton G.G."/>
            <person name="Nierman W.C."/>
            <person name="Fouts D.E."/>
        </authorList>
    </citation>
    <scope>NUCLEOTIDE SEQUENCE [LARGE SCALE GENOMIC DNA]</scope>
    <source>
        <strain evidence="1 2">UI 09931</strain>
    </source>
</reference>
<evidence type="ECO:0000313" key="2">
    <source>
        <dbReference type="Proteomes" id="UP000014570"/>
    </source>
</evidence>